<comment type="caution">
    <text evidence="3">The sequence shown here is derived from an EMBL/GenBank/DDBJ whole genome shotgun (WGS) entry which is preliminary data.</text>
</comment>
<dbReference type="InterPro" id="IPR018244">
    <property type="entry name" value="Allrgn_V5/Tpx1_CS"/>
</dbReference>
<dbReference type="Proteomes" id="UP000308549">
    <property type="component" value="Unassembled WGS sequence"/>
</dbReference>
<evidence type="ECO:0000313" key="4">
    <source>
        <dbReference type="Proteomes" id="UP000308549"/>
    </source>
</evidence>
<dbReference type="PRINTS" id="PR00838">
    <property type="entry name" value="V5ALLERGEN"/>
</dbReference>
<name>A0A4U0TPU1_9PEZI</name>
<evidence type="ECO:0000259" key="2">
    <source>
        <dbReference type="SMART" id="SM00198"/>
    </source>
</evidence>
<feature type="domain" description="SCP" evidence="2">
    <location>
        <begin position="175"/>
        <end position="326"/>
    </location>
</feature>
<dbReference type="AlphaFoldDB" id="A0A4U0TPU1"/>
<dbReference type="PROSITE" id="PS01009">
    <property type="entry name" value="CRISP_1"/>
    <property type="match status" value="1"/>
</dbReference>
<dbReference type="Pfam" id="PF00188">
    <property type="entry name" value="CAP"/>
    <property type="match status" value="1"/>
</dbReference>
<dbReference type="SMART" id="SM00198">
    <property type="entry name" value="SCP"/>
    <property type="match status" value="1"/>
</dbReference>
<evidence type="ECO:0000256" key="1">
    <source>
        <dbReference type="SAM" id="SignalP"/>
    </source>
</evidence>
<dbReference type="SUPFAM" id="SSF55797">
    <property type="entry name" value="PR-1-like"/>
    <property type="match status" value="1"/>
</dbReference>
<dbReference type="Gene3D" id="3.40.33.10">
    <property type="entry name" value="CAP"/>
    <property type="match status" value="1"/>
</dbReference>
<dbReference type="OrthoDB" id="337038at2759"/>
<organism evidence="3 4">
    <name type="scientific">Salinomyces thailandicus</name>
    <dbReference type="NCBI Taxonomy" id="706561"/>
    <lineage>
        <taxon>Eukaryota</taxon>
        <taxon>Fungi</taxon>
        <taxon>Dikarya</taxon>
        <taxon>Ascomycota</taxon>
        <taxon>Pezizomycotina</taxon>
        <taxon>Dothideomycetes</taxon>
        <taxon>Dothideomycetidae</taxon>
        <taxon>Mycosphaerellales</taxon>
        <taxon>Teratosphaeriaceae</taxon>
        <taxon>Salinomyces</taxon>
    </lineage>
</organism>
<reference evidence="3 4" key="1">
    <citation type="submission" date="2017-03" db="EMBL/GenBank/DDBJ databases">
        <title>Genomes of endolithic fungi from Antarctica.</title>
        <authorList>
            <person name="Coleine C."/>
            <person name="Masonjones S."/>
            <person name="Stajich J.E."/>
        </authorList>
    </citation>
    <scope>NUCLEOTIDE SEQUENCE [LARGE SCALE GENOMIC DNA]</scope>
    <source>
        <strain evidence="3 4">CCFEE 6315</strain>
    </source>
</reference>
<dbReference type="GO" id="GO:0005576">
    <property type="term" value="C:extracellular region"/>
    <property type="evidence" value="ECO:0007669"/>
    <property type="project" value="InterPro"/>
</dbReference>
<protein>
    <recommendedName>
        <fullName evidence="2">SCP domain-containing protein</fullName>
    </recommendedName>
</protein>
<dbReference type="EMBL" id="NAJL01000047">
    <property type="protein sequence ID" value="TKA24103.1"/>
    <property type="molecule type" value="Genomic_DNA"/>
</dbReference>
<feature type="signal peptide" evidence="1">
    <location>
        <begin position="1"/>
        <end position="16"/>
    </location>
</feature>
<dbReference type="InterPro" id="IPR001283">
    <property type="entry name" value="CRISP-related"/>
</dbReference>
<gene>
    <name evidence="3" type="ORF">B0A50_06843</name>
</gene>
<dbReference type="InterPro" id="IPR002413">
    <property type="entry name" value="V5_allergen-like"/>
</dbReference>
<keyword evidence="4" id="KW-1185">Reference proteome</keyword>
<dbReference type="InterPro" id="IPR035940">
    <property type="entry name" value="CAP_sf"/>
</dbReference>
<proteinExistence type="predicted"/>
<dbReference type="InterPro" id="IPR014044">
    <property type="entry name" value="CAP_dom"/>
</dbReference>
<dbReference type="CDD" id="cd05380">
    <property type="entry name" value="CAP_euk"/>
    <property type="match status" value="1"/>
</dbReference>
<sequence length="348" mass="38546">MRSSVLAAAFAAGALAVPFHQHQQREVVTDYNVRGSVVDVCCADDQRGSFVDLYCANNQRSSCIDLCRADNRRGFFVDLYRANNQRGSYVDLCRADDQRGSFVDLCRADDQRGSYVDLCRADDQRGSYVDLCRADDQRGSYVDLCRADDQRGSFIDLCCADNQRGSFIDLCCADNQRGSFVDLCCAQLNCDLFDIVGRQLDLEWDDGLASTAQKIAESCVYAHNTDEDGGGYGQNIAAGVTADDITTVITDLFYNGEVGFFDGLYGQPQPDMTNFEKWGHFTQVVWKSTTHVGCYTHQCGTLQNVGTSVPPYFTVCNYRDPGNYANEYADNVLEPLNLPSVDASYQVA</sequence>
<feature type="chain" id="PRO_5020422402" description="SCP domain-containing protein" evidence="1">
    <location>
        <begin position="17"/>
        <end position="348"/>
    </location>
</feature>
<dbReference type="PRINTS" id="PR00837">
    <property type="entry name" value="V5TPXLIKE"/>
</dbReference>
<keyword evidence="1" id="KW-0732">Signal</keyword>
<dbReference type="PANTHER" id="PTHR10334">
    <property type="entry name" value="CYSTEINE-RICH SECRETORY PROTEIN-RELATED"/>
    <property type="match status" value="1"/>
</dbReference>
<accession>A0A4U0TPU1</accession>
<evidence type="ECO:0000313" key="3">
    <source>
        <dbReference type="EMBL" id="TKA24103.1"/>
    </source>
</evidence>